<feature type="compositionally biased region" description="Polar residues" evidence="1">
    <location>
        <begin position="170"/>
        <end position="190"/>
    </location>
</feature>
<reference evidence="3 4" key="1">
    <citation type="submission" date="2023-08" db="EMBL/GenBank/DDBJ databases">
        <title>Black Yeasts Isolated from many extreme environments.</title>
        <authorList>
            <person name="Coleine C."/>
            <person name="Stajich J.E."/>
            <person name="Selbmann L."/>
        </authorList>
    </citation>
    <scope>NUCLEOTIDE SEQUENCE [LARGE SCALE GENOMIC DNA]</scope>
    <source>
        <strain evidence="3 4">CCFEE 536</strain>
    </source>
</reference>
<dbReference type="Pfam" id="PF25534">
    <property type="entry name" value="DUF7918"/>
    <property type="match status" value="1"/>
</dbReference>
<proteinExistence type="predicted"/>
<feature type="domain" description="DUF7918" evidence="2">
    <location>
        <begin position="34"/>
        <end position="149"/>
    </location>
</feature>
<organism evidence="3 4">
    <name type="scientific">Cryomyces antarcticus</name>
    <dbReference type="NCBI Taxonomy" id="329879"/>
    <lineage>
        <taxon>Eukaryota</taxon>
        <taxon>Fungi</taxon>
        <taxon>Dikarya</taxon>
        <taxon>Ascomycota</taxon>
        <taxon>Pezizomycotina</taxon>
        <taxon>Dothideomycetes</taxon>
        <taxon>Dothideomycetes incertae sedis</taxon>
        <taxon>Cryomyces</taxon>
    </lineage>
</organism>
<dbReference type="InterPro" id="IPR057678">
    <property type="entry name" value="DUF7918"/>
</dbReference>
<gene>
    <name evidence="3" type="ORF">LTR16_009379</name>
</gene>
<comment type="caution">
    <text evidence="3">The sequence shown here is derived from an EMBL/GenBank/DDBJ whole genome shotgun (WGS) entry which is preliminary data.</text>
</comment>
<feature type="non-terminal residue" evidence="3">
    <location>
        <position position="190"/>
    </location>
</feature>
<keyword evidence="4" id="KW-1185">Reference proteome</keyword>
<dbReference type="Proteomes" id="UP001357485">
    <property type="component" value="Unassembled WGS sequence"/>
</dbReference>
<protein>
    <recommendedName>
        <fullName evidence="2">DUF7918 domain-containing protein</fullName>
    </recommendedName>
</protein>
<name>A0ABR0JT93_9PEZI</name>
<dbReference type="EMBL" id="JAVRRA010027053">
    <property type="protein sequence ID" value="KAK5070320.1"/>
    <property type="molecule type" value="Genomic_DNA"/>
</dbReference>
<evidence type="ECO:0000256" key="1">
    <source>
        <dbReference type="SAM" id="MobiDB-lite"/>
    </source>
</evidence>
<accession>A0ABR0JT93</accession>
<evidence type="ECO:0000313" key="4">
    <source>
        <dbReference type="Proteomes" id="UP001357485"/>
    </source>
</evidence>
<sequence length="190" mass="21246">MPSLNHLTCHIELARSNIELREYKTTYKDGYVETFIAVPDHSSNFQIRLTSDGYVAPGLAMFVFMDGKYQCNRNRRSFRRGNAQTPAKLFELVARQKEELQDDGKFIASSWAFDKLDIVAADGAPDVNEQAIRNIGNIEVIVLRTKNKEAYFDAPLPPRLYGKPAKGAKSGSTKDNVGKSTKGLKTNTKV</sequence>
<evidence type="ECO:0000313" key="3">
    <source>
        <dbReference type="EMBL" id="KAK5070320.1"/>
    </source>
</evidence>
<feature type="region of interest" description="Disordered" evidence="1">
    <location>
        <begin position="162"/>
        <end position="190"/>
    </location>
</feature>
<evidence type="ECO:0000259" key="2">
    <source>
        <dbReference type="Pfam" id="PF25534"/>
    </source>
</evidence>